<evidence type="ECO:0000313" key="4">
    <source>
        <dbReference type="EMBL" id="CAF9928771.1"/>
    </source>
</evidence>
<keyword evidence="1" id="KW-0238">DNA-binding</keyword>
<organism evidence="4 5">
    <name type="scientific">Heterodermia speciosa</name>
    <dbReference type="NCBI Taxonomy" id="116794"/>
    <lineage>
        <taxon>Eukaryota</taxon>
        <taxon>Fungi</taxon>
        <taxon>Dikarya</taxon>
        <taxon>Ascomycota</taxon>
        <taxon>Pezizomycotina</taxon>
        <taxon>Lecanoromycetes</taxon>
        <taxon>OSLEUM clade</taxon>
        <taxon>Lecanoromycetidae</taxon>
        <taxon>Caliciales</taxon>
        <taxon>Physciaceae</taxon>
        <taxon>Heterodermia</taxon>
    </lineage>
</organism>
<dbReference type="EMBL" id="CAJPDS010000049">
    <property type="protein sequence ID" value="CAF9928771.1"/>
    <property type="molecule type" value="Genomic_DNA"/>
</dbReference>
<comment type="caution">
    <text evidence="4">The sequence shown here is derived from an EMBL/GenBank/DDBJ whole genome shotgun (WGS) entry which is preliminary data.</text>
</comment>
<gene>
    <name evidence="4" type="ORF">HETSPECPRED_006926</name>
</gene>
<name>A0A8H3FQ83_9LECA</name>
<dbReference type="InterPro" id="IPR044068">
    <property type="entry name" value="CB"/>
</dbReference>
<evidence type="ECO:0000313" key="5">
    <source>
        <dbReference type="Proteomes" id="UP000664521"/>
    </source>
</evidence>
<evidence type="ECO:0000256" key="2">
    <source>
        <dbReference type="SAM" id="MobiDB-lite"/>
    </source>
</evidence>
<protein>
    <recommendedName>
        <fullName evidence="3">Core-binding (CB) domain-containing protein</fullName>
    </recommendedName>
</protein>
<accession>A0A8H3FQ83</accession>
<evidence type="ECO:0000256" key="1">
    <source>
        <dbReference type="ARBA" id="ARBA00023125"/>
    </source>
</evidence>
<dbReference type="Gene3D" id="1.10.150.130">
    <property type="match status" value="1"/>
</dbReference>
<keyword evidence="5" id="KW-1185">Reference proteome</keyword>
<dbReference type="GO" id="GO:0003677">
    <property type="term" value="F:DNA binding"/>
    <property type="evidence" value="ECO:0007669"/>
    <property type="project" value="UniProtKB-KW"/>
</dbReference>
<sequence length="307" mass="34319">MASSKRKAPNRVSRNQRPRRSTKTSQPKRRTRKAETSSKNSPSPPPPPDRGRSSVRVPDNRLASQSTLLNSGSTVTTGNPGLSNQTFSSGALPNNQIQQTPNVLDNQAFLNRDPVLAARPAYGPDPAAAILEEVYRLQIQRLGLEEANRLRDARLVADAQLLQPRVSYPQILAPVTIRPQDPPESWYNQTGLDRNVSKLLYHGLAPKTRENYSIGARNYHEHCAMHGLRPAFPATVDHLLNWLGELGRGNLKAETIKKYLAGVKSHHIDIGCKRRDIEDVFSHALVKRAIRGIRRIRATRTEAWVPR</sequence>
<dbReference type="PROSITE" id="PS51900">
    <property type="entry name" value="CB"/>
    <property type="match status" value="1"/>
</dbReference>
<dbReference type="SUPFAM" id="SSF47823">
    <property type="entry name" value="lambda integrase-like, N-terminal domain"/>
    <property type="match status" value="1"/>
</dbReference>
<feature type="region of interest" description="Disordered" evidence="2">
    <location>
        <begin position="1"/>
        <end position="95"/>
    </location>
</feature>
<feature type="domain" description="Core-binding (CB)" evidence="3">
    <location>
        <begin position="190"/>
        <end position="271"/>
    </location>
</feature>
<dbReference type="InterPro" id="IPR010998">
    <property type="entry name" value="Integrase_recombinase_N"/>
</dbReference>
<reference evidence="4" key="1">
    <citation type="submission" date="2021-03" db="EMBL/GenBank/DDBJ databases">
        <authorList>
            <person name="Tagirdzhanova G."/>
        </authorList>
    </citation>
    <scope>NUCLEOTIDE SEQUENCE</scope>
</reference>
<dbReference type="AlphaFoldDB" id="A0A8H3FQ83"/>
<feature type="compositionally biased region" description="Polar residues" evidence="2">
    <location>
        <begin position="62"/>
        <end position="95"/>
    </location>
</feature>
<feature type="compositionally biased region" description="Basic residues" evidence="2">
    <location>
        <begin position="1"/>
        <end position="32"/>
    </location>
</feature>
<dbReference type="Proteomes" id="UP000664521">
    <property type="component" value="Unassembled WGS sequence"/>
</dbReference>
<evidence type="ECO:0000259" key="3">
    <source>
        <dbReference type="PROSITE" id="PS51900"/>
    </source>
</evidence>
<proteinExistence type="predicted"/>